<dbReference type="Proteomes" id="UP000230750">
    <property type="component" value="Unassembled WGS sequence"/>
</dbReference>
<evidence type="ECO:0000313" key="3">
    <source>
        <dbReference type="EMBL" id="PIK58544.1"/>
    </source>
</evidence>
<dbReference type="GO" id="GO:0000166">
    <property type="term" value="F:nucleotide binding"/>
    <property type="evidence" value="ECO:0007669"/>
    <property type="project" value="InterPro"/>
</dbReference>
<dbReference type="InterPro" id="IPR004104">
    <property type="entry name" value="Gfo/Idh/MocA-like_OxRdtase_C"/>
</dbReference>
<keyword evidence="4" id="KW-1185">Reference proteome</keyword>
<dbReference type="PANTHER" id="PTHR43377:SF2">
    <property type="entry name" value="BINDING ROSSMANN FOLD OXIDOREDUCTASE, PUTATIVE (AFU_ORTHOLOGUE AFUA_4G00560)-RELATED"/>
    <property type="match status" value="1"/>
</dbReference>
<dbReference type="AlphaFoldDB" id="A0A2G8LE56"/>
<dbReference type="Pfam" id="PF02894">
    <property type="entry name" value="GFO_IDH_MocA_C"/>
    <property type="match status" value="1"/>
</dbReference>
<dbReference type="EMBL" id="MRZV01000109">
    <property type="protein sequence ID" value="PIK58544.1"/>
    <property type="molecule type" value="Genomic_DNA"/>
</dbReference>
<dbReference type="STRING" id="307972.A0A2G8LE56"/>
<dbReference type="InterPro" id="IPR000683">
    <property type="entry name" value="Gfo/Idh/MocA-like_OxRdtase_N"/>
</dbReference>
<dbReference type="Gene3D" id="3.30.360.10">
    <property type="entry name" value="Dihydrodipicolinate Reductase, domain 2"/>
    <property type="match status" value="1"/>
</dbReference>
<proteinExistence type="predicted"/>
<sequence>MSASTEDRKKLRCIIIGAGNRGFRYSQYALDFPERLQVVAVADPNEKALRRMKEAHNIPDDNIHRDWKEIATKDKYAEFVVVATPDRHHKDPTVSFAKKGYHILLEKPMAISEEDCKEIAHVCKQHKVMLGVCHVLRYSPPMRKIKEIIMSGRIGDVVNIQHLEPVGFWHFGHSYVRGNWRNEAESTFSLLAKCCHDVDLIMWWMGKKRCEQISSFGSLVHFTKENKPAGAGSRCLECNVEQTCPYSAKKLYLGQFNSGNKGWPISVICNAEEPTLERVTNALKTGPYGKCAYECDNDVCDNQVVNMSFSGGATANLTMIAYTQRTCQRVVKIFGTKGEIRFDNQALQVYDFLSGKQETITLPSAPQEKSSLQGHDGADYFTFHSFVKAVQTNDPSLILSGPDDSLASHLLVFAAEKSRRQNRIVDTLTELPSWFGEIHEDI</sequence>
<name>A0A2G8LE56_STIJA</name>
<evidence type="ECO:0008006" key="5">
    <source>
        <dbReference type="Google" id="ProtNLM"/>
    </source>
</evidence>
<reference evidence="3 4" key="1">
    <citation type="journal article" date="2017" name="PLoS Biol.">
        <title>The sea cucumber genome provides insights into morphological evolution and visceral regeneration.</title>
        <authorList>
            <person name="Zhang X."/>
            <person name="Sun L."/>
            <person name="Yuan J."/>
            <person name="Sun Y."/>
            <person name="Gao Y."/>
            <person name="Zhang L."/>
            <person name="Li S."/>
            <person name="Dai H."/>
            <person name="Hamel J.F."/>
            <person name="Liu C."/>
            <person name="Yu Y."/>
            <person name="Liu S."/>
            <person name="Lin W."/>
            <person name="Guo K."/>
            <person name="Jin S."/>
            <person name="Xu P."/>
            <person name="Storey K.B."/>
            <person name="Huan P."/>
            <person name="Zhang T."/>
            <person name="Zhou Y."/>
            <person name="Zhang J."/>
            <person name="Lin C."/>
            <person name="Li X."/>
            <person name="Xing L."/>
            <person name="Huo D."/>
            <person name="Sun M."/>
            <person name="Wang L."/>
            <person name="Mercier A."/>
            <person name="Li F."/>
            <person name="Yang H."/>
            <person name="Xiang J."/>
        </authorList>
    </citation>
    <scope>NUCLEOTIDE SEQUENCE [LARGE SCALE GENOMIC DNA]</scope>
    <source>
        <strain evidence="3">Shaxun</strain>
        <tissue evidence="3">Muscle</tissue>
    </source>
</reference>
<dbReference type="SUPFAM" id="SSF55347">
    <property type="entry name" value="Glyceraldehyde-3-phosphate dehydrogenase-like, C-terminal domain"/>
    <property type="match status" value="1"/>
</dbReference>
<feature type="domain" description="Gfo/Idh/MocA-like oxidoreductase N-terminal" evidence="1">
    <location>
        <begin position="11"/>
        <end position="133"/>
    </location>
</feature>
<evidence type="ECO:0000259" key="2">
    <source>
        <dbReference type="Pfam" id="PF02894"/>
    </source>
</evidence>
<dbReference type="PANTHER" id="PTHR43377">
    <property type="entry name" value="BILIVERDIN REDUCTASE A"/>
    <property type="match status" value="1"/>
</dbReference>
<dbReference type="InterPro" id="IPR051450">
    <property type="entry name" value="Gfo/Idh/MocA_Oxidoreductases"/>
</dbReference>
<dbReference type="OrthoDB" id="2129491at2759"/>
<accession>A0A2G8LE56</accession>
<evidence type="ECO:0000313" key="4">
    <source>
        <dbReference type="Proteomes" id="UP000230750"/>
    </source>
</evidence>
<dbReference type="Gene3D" id="3.40.50.720">
    <property type="entry name" value="NAD(P)-binding Rossmann-like Domain"/>
    <property type="match status" value="1"/>
</dbReference>
<dbReference type="Pfam" id="PF01408">
    <property type="entry name" value="GFO_IDH_MocA"/>
    <property type="match status" value="1"/>
</dbReference>
<comment type="caution">
    <text evidence="3">The sequence shown here is derived from an EMBL/GenBank/DDBJ whole genome shotgun (WGS) entry which is preliminary data.</text>
</comment>
<gene>
    <name evidence="3" type="ORF">BSL78_04514</name>
</gene>
<evidence type="ECO:0000259" key="1">
    <source>
        <dbReference type="Pfam" id="PF01408"/>
    </source>
</evidence>
<feature type="domain" description="Gfo/Idh/MocA-like oxidoreductase C-terminal" evidence="2">
    <location>
        <begin position="146"/>
        <end position="425"/>
    </location>
</feature>
<dbReference type="InterPro" id="IPR036291">
    <property type="entry name" value="NAD(P)-bd_dom_sf"/>
</dbReference>
<organism evidence="3 4">
    <name type="scientific">Stichopus japonicus</name>
    <name type="common">Sea cucumber</name>
    <dbReference type="NCBI Taxonomy" id="307972"/>
    <lineage>
        <taxon>Eukaryota</taxon>
        <taxon>Metazoa</taxon>
        <taxon>Echinodermata</taxon>
        <taxon>Eleutherozoa</taxon>
        <taxon>Echinozoa</taxon>
        <taxon>Holothuroidea</taxon>
        <taxon>Aspidochirotacea</taxon>
        <taxon>Aspidochirotida</taxon>
        <taxon>Stichopodidae</taxon>
        <taxon>Apostichopus</taxon>
    </lineage>
</organism>
<dbReference type="SUPFAM" id="SSF51735">
    <property type="entry name" value="NAD(P)-binding Rossmann-fold domains"/>
    <property type="match status" value="1"/>
</dbReference>
<protein>
    <recommendedName>
        <fullName evidence="5">Oxidoreductase</fullName>
    </recommendedName>
</protein>